<evidence type="ECO:0000313" key="1">
    <source>
        <dbReference type="EMBL" id="KAK4081659.1"/>
    </source>
</evidence>
<dbReference type="AlphaFoldDB" id="A0AAE1M224"/>
<reference evidence="1" key="1">
    <citation type="submission" date="2023-11" db="EMBL/GenBank/DDBJ databases">
        <title>The genome sequences of three competitors of mushroom-forming fungi.</title>
        <authorList>
            <person name="Beijen E."/>
            <person name="Ohm R.A."/>
        </authorList>
    </citation>
    <scope>NUCLEOTIDE SEQUENCE</scope>
    <source>
        <strain evidence="1">CBS 100526</strain>
    </source>
</reference>
<organism evidence="1 2">
    <name type="scientific">Trichoderma aggressivum f. europaeum</name>
    <dbReference type="NCBI Taxonomy" id="173218"/>
    <lineage>
        <taxon>Eukaryota</taxon>
        <taxon>Fungi</taxon>
        <taxon>Dikarya</taxon>
        <taxon>Ascomycota</taxon>
        <taxon>Pezizomycotina</taxon>
        <taxon>Sordariomycetes</taxon>
        <taxon>Hypocreomycetidae</taxon>
        <taxon>Hypocreales</taxon>
        <taxon>Hypocreaceae</taxon>
        <taxon>Trichoderma</taxon>
    </lineage>
</organism>
<dbReference type="RefSeq" id="XP_062758612.1">
    <property type="nucleotide sequence ID" value="XM_062896578.1"/>
</dbReference>
<gene>
    <name evidence="1" type="ORF">Triagg1_2400</name>
</gene>
<dbReference type="Proteomes" id="UP001273209">
    <property type="component" value="Unassembled WGS sequence"/>
</dbReference>
<accession>A0AAE1M224</accession>
<evidence type="ECO:0000313" key="2">
    <source>
        <dbReference type="Proteomes" id="UP001273209"/>
    </source>
</evidence>
<name>A0AAE1M224_9HYPO</name>
<comment type="caution">
    <text evidence="1">The sequence shown here is derived from an EMBL/GenBank/DDBJ whole genome shotgun (WGS) entry which is preliminary data.</text>
</comment>
<keyword evidence="2" id="KW-1185">Reference proteome</keyword>
<sequence length="188" mass="21417">MRQWMCEGENAMGVQHTQKVALDHIEDVVPRRWLYAIANRRATMYGSRRRLGGVTLFTWPKGVDVPALDVDQGDWRCALLKESLVTIPAGEDLTGETADPMAVKVEVKWSPSQPLMKRKRKQKGTKEEWREGVDFLPYEDLPGGPQWAFIRPNDVSDATVEFPPTLAAIHLLDRLNTQFIDRNSVQFV</sequence>
<dbReference type="GeneID" id="87916483"/>
<dbReference type="EMBL" id="JAWRVG010000006">
    <property type="protein sequence ID" value="KAK4081659.1"/>
    <property type="molecule type" value="Genomic_DNA"/>
</dbReference>
<proteinExistence type="predicted"/>
<protein>
    <submittedName>
        <fullName evidence="1">Uncharacterized protein</fullName>
    </submittedName>
</protein>